<dbReference type="Proteomes" id="UP000040453">
    <property type="component" value="Unassembled WGS sequence"/>
</dbReference>
<evidence type="ECO:0000313" key="4">
    <source>
        <dbReference type="Proteomes" id="UP000040453"/>
    </source>
</evidence>
<dbReference type="GO" id="GO:0005829">
    <property type="term" value="C:cytosol"/>
    <property type="evidence" value="ECO:0007669"/>
    <property type="project" value="TreeGrafter"/>
</dbReference>
<protein>
    <submittedName>
        <fullName evidence="3">6-phosphogluconolactonase</fullName>
    </submittedName>
</protein>
<reference evidence="3 4" key="1">
    <citation type="submission" date="2014-11" db="EMBL/GenBank/DDBJ databases">
        <authorList>
            <person name="Urmite Genomes Urmite Genomes"/>
        </authorList>
    </citation>
    <scope>NUCLEOTIDE SEQUENCE [LARGE SCALE GENOMIC DNA]</scope>
    <source>
        <strain evidence="3 4">Oc5</strain>
    </source>
</reference>
<dbReference type="Gene3D" id="2.130.10.10">
    <property type="entry name" value="YVTN repeat-like/Quinoprotein amine dehydrogenase"/>
    <property type="match status" value="1"/>
</dbReference>
<dbReference type="SUPFAM" id="SSF51004">
    <property type="entry name" value="C-terminal (heme d1) domain of cytochrome cd1-nitrite reductase"/>
    <property type="match status" value="1"/>
</dbReference>
<gene>
    <name evidence="3" type="primary">pgl_2</name>
    <name evidence="3" type="ORF">BN997_03933</name>
</gene>
<proteinExistence type="inferred from homology"/>
<dbReference type="PANTHER" id="PTHR30344:SF1">
    <property type="entry name" value="6-PHOSPHOGLUCONOLACTONASE"/>
    <property type="match status" value="1"/>
</dbReference>
<comment type="similarity">
    <text evidence="1">Belongs to the cycloisomerase 2 family.</text>
</comment>
<dbReference type="EMBL" id="CDGG01000001">
    <property type="protein sequence ID" value="CEI84000.1"/>
    <property type="molecule type" value="Genomic_DNA"/>
</dbReference>
<dbReference type="STRING" id="545501.BN997_03933"/>
<dbReference type="InterPro" id="IPR050282">
    <property type="entry name" value="Cycloisomerase_2"/>
</dbReference>
<dbReference type="GO" id="GO:0017057">
    <property type="term" value="F:6-phosphogluconolactonase activity"/>
    <property type="evidence" value="ECO:0007669"/>
    <property type="project" value="TreeGrafter"/>
</dbReference>
<dbReference type="FunFam" id="2.130.10.10:FF:000306">
    <property type="entry name" value="3-carboxymuconate cyclase"/>
    <property type="match status" value="1"/>
</dbReference>
<feature type="region of interest" description="Disordered" evidence="2">
    <location>
        <begin position="127"/>
        <end position="146"/>
    </location>
</feature>
<dbReference type="InterPro" id="IPR015943">
    <property type="entry name" value="WD40/YVTN_repeat-like_dom_sf"/>
</dbReference>
<evidence type="ECO:0000313" key="3">
    <source>
        <dbReference type="EMBL" id="CEI84000.1"/>
    </source>
</evidence>
<feature type="compositionally biased region" description="Basic and acidic residues" evidence="2">
    <location>
        <begin position="129"/>
        <end position="144"/>
    </location>
</feature>
<dbReference type="AlphaFoldDB" id="A0A0A1MF33"/>
<organism evidence="3 4">
    <name type="scientific">Oceanobacillus oncorhynchi</name>
    <dbReference type="NCBI Taxonomy" id="545501"/>
    <lineage>
        <taxon>Bacteria</taxon>
        <taxon>Bacillati</taxon>
        <taxon>Bacillota</taxon>
        <taxon>Bacilli</taxon>
        <taxon>Bacillales</taxon>
        <taxon>Bacillaceae</taxon>
        <taxon>Oceanobacillus</taxon>
    </lineage>
</organism>
<sequence length="344" mass="38067">MSKYFGYAGTYTRKTSQGVYRFTLDAEKGQLSASEVAAELGNPTYLNFNENQNYLYAVAQEDDMGGVNAFRVDKTSGELTPLNGQLVEGNPPCHVEAAENLVVTGNYHKGDIGLHFTTDDGEVEQGQFTKHEGNGPHERQEKPHVHFTGFTPDKKFIVVADLGTDRLVTYKVEDSSLQEVSTFHAKPGSGPRHITFHPNKPIAYLITELSTEVIVLDYNQETGEFTEKQTILAKPADFEETNDASAIHITSDGKFLYTGNRGHNSIASFKVDENSGELTFLEFTPSGGEWPRDFVLDPTENFLLASNQHSGNVVLYKRDAETGKLTQTDQVIDVPEVVCVKFLS</sequence>
<keyword evidence="4" id="KW-1185">Reference proteome</keyword>
<dbReference type="OrthoDB" id="9790815at2"/>
<dbReference type="InterPro" id="IPR011048">
    <property type="entry name" value="Haem_d1_sf"/>
</dbReference>
<evidence type="ECO:0000256" key="2">
    <source>
        <dbReference type="SAM" id="MobiDB-lite"/>
    </source>
</evidence>
<name>A0A0A1MF33_9BACI</name>
<dbReference type="RefSeq" id="WP_042534545.1">
    <property type="nucleotide sequence ID" value="NZ_CDGG01000001.1"/>
</dbReference>
<dbReference type="PANTHER" id="PTHR30344">
    <property type="entry name" value="6-PHOSPHOGLUCONOLACTONASE-RELATED"/>
    <property type="match status" value="1"/>
</dbReference>
<evidence type="ECO:0000256" key="1">
    <source>
        <dbReference type="ARBA" id="ARBA00005564"/>
    </source>
</evidence>
<dbReference type="InterPro" id="IPR019405">
    <property type="entry name" value="Lactonase_7-beta_prop"/>
</dbReference>
<dbReference type="Pfam" id="PF10282">
    <property type="entry name" value="Lactonase"/>
    <property type="match status" value="1"/>
</dbReference>
<accession>A0A0A1MF33</accession>